<dbReference type="PANTHER" id="PTHR13477">
    <property type="entry name" value="MITOCHONDRIAL 39S RIBOSOMAL PROTEIN L49"/>
    <property type="match status" value="1"/>
</dbReference>
<comment type="subcellular location">
    <subcellularLocation>
        <location evidence="1">Mitochondrion</location>
    </subcellularLocation>
</comment>
<dbReference type="InterPro" id="IPR007740">
    <property type="entry name" value="Ribosomal_mL49"/>
</dbReference>
<comment type="similarity">
    <text evidence="2">Belongs to the mitochondrion-specific ribosomal protein mL49 family.</text>
</comment>
<dbReference type="GO" id="GO:0006412">
    <property type="term" value="P:translation"/>
    <property type="evidence" value="ECO:0007669"/>
    <property type="project" value="InterPro"/>
</dbReference>
<dbReference type="EMBL" id="DS499596">
    <property type="protein sequence ID" value="EDP52614.1"/>
    <property type="molecule type" value="Genomic_DNA"/>
</dbReference>
<organism evidence="7 8">
    <name type="scientific">Aspergillus fumigatus (strain CBS 144.89 / FGSC A1163 / CEA10)</name>
    <name type="common">Neosartorya fumigata</name>
    <dbReference type="NCBI Taxonomy" id="451804"/>
    <lineage>
        <taxon>Eukaryota</taxon>
        <taxon>Fungi</taxon>
        <taxon>Dikarya</taxon>
        <taxon>Ascomycota</taxon>
        <taxon>Pezizomycotina</taxon>
        <taxon>Eurotiomycetes</taxon>
        <taxon>Eurotiomycetidae</taxon>
        <taxon>Eurotiales</taxon>
        <taxon>Aspergillaceae</taxon>
        <taxon>Aspergillus</taxon>
        <taxon>Aspergillus subgen. Fumigati</taxon>
    </lineage>
</organism>
<keyword evidence="4" id="KW-0496">Mitochondrion</keyword>
<evidence type="ECO:0000256" key="4">
    <source>
        <dbReference type="ARBA" id="ARBA00023128"/>
    </source>
</evidence>
<dbReference type="GO" id="GO:0005762">
    <property type="term" value="C:mitochondrial large ribosomal subunit"/>
    <property type="evidence" value="ECO:0007669"/>
    <property type="project" value="TreeGrafter"/>
</dbReference>
<evidence type="ECO:0000313" key="7">
    <source>
        <dbReference type="EMBL" id="EDP52614.1"/>
    </source>
</evidence>
<protein>
    <recommendedName>
        <fullName evidence="6">Large ribosomal subunit protein mL49</fullName>
    </recommendedName>
</protein>
<dbReference type="PANTHER" id="PTHR13477:SF0">
    <property type="entry name" value="LARGE RIBOSOMAL SUBUNIT PROTEIN ML49"/>
    <property type="match status" value="1"/>
</dbReference>
<dbReference type="OrthoDB" id="19439at2759"/>
<dbReference type="HOGENOM" id="CLU_085757_0_0_1"/>
<evidence type="ECO:0000256" key="6">
    <source>
        <dbReference type="ARBA" id="ARBA00035191"/>
    </source>
</evidence>
<name>B0XXL2_ASPFC</name>
<dbReference type="Gene3D" id="3.30.780.10">
    <property type="entry name" value="SUI1-like domain"/>
    <property type="match status" value="1"/>
</dbReference>
<evidence type="ECO:0000256" key="1">
    <source>
        <dbReference type="ARBA" id="ARBA00004173"/>
    </source>
</evidence>
<evidence type="ECO:0000313" key="8">
    <source>
        <dbReference type="Proteomes" id="UP000001699"/>
    </source>
</evidence>
<dbReference type="Pfam" id="PF05046">
    <property type="entry name" value="Img2"/>
    <property type="match status" value="1"/>
</dbReference>
<keyword evidence="8" id="KW-1185">Reference proteome</keyword>
<dbReference type="FunFam" id="3.30.780.10:FF:000030">
    <property type="entry name" value="Mitochondrial large ribosomal subunit L49, putative"/>
    <property type="match status" value="1"/>
</dbReference>
<evidence type="ECO:0000256" key="3">
    <source>
        <dbReference type="ARBA" id="ARBA00022980"/>
    </source>
</evidence>
<evidence type="ECO:0000256" key="5">
    <source>
        <dbReference type="ARBA" id="ARBA00023274"/>
    </source>
</evidence>
<sequence>MWAGGLVGALTPFRTSSRSPLRTQEIVCCRMMLNISVGLSSIVRRLHIPCDKTHLWSGFFITSTRWHCQSLIHCRPLSPYPQPMASFVQSLPVCSAVRKQSTTAPLFLNASQIFASSRTCSSFYTLSSQSRLISSRKSAQRPKSKPSAHQSRTFLAQLKRQSQTLKETPSATTGAVPPPGANLQVTNLPYFIRRTASNQLPVYLVTKAGGTKQQTKIQKTEGDLEALRSDLARYLGLESGDPRAPKSPDVTINRLNGHIIVKVCQGICLAPSRAFFLLYQCGC</sequence>
<reference evidence="7 8" key="1">
    <citation type="journal article" date="2008" name="PLoS Genet.">
        <title>Genomic islands in the pathogenic filamentous fungus Aspergillus fumigatus.</title>
        <authorList>
            <person name="Fedorova N.D."/>
            <person name="Khaldi N."/>
            <person name="Joardar V.S."/>
            <person name="Maiti R."/>
            <person name="Amedeo P."/>
            <person name="Anderson M.J."/>
            <person name="Crabtree J."/>
            <person name="Silva J.C."/>
            <person name="Badger J.H."/>
            <person name="Albarraq A."/>
            <person name="Angiuoli S."/>
            <person name="Bussey H."/>
            <person name="Bowyer P."/>
            <person name="Cotty P.J."/>
            <person name="Dyer P.S."/>
            <person name="Egan A."/>
            <person name="Galens K."/>
            <person name="Fraser-Liggett C.M."/>
            <person name="Haas B.J."/>
            <person name="Inman J.M."/>
            <person name="Kent R."/>
            <person name="Lemieux S."/>
            <person name="Malavazi I."/>
            <person name="Orvis J."/>
            <person name="Roemer T."/>
            <person name="Ronning C.M."/>
            <person name="Sundaram J.P."/>
            <person name="Sutton G."/>
            <person name="Turner G."/>
            <person name="Venter J.C."/>
            <person name="White O.R."/>
            <person name="Whitty B.R."/>
            <person name="Youngman P."/>
            <person name="Wolfe K.H."/>
            <person name="Goldman G.H."/>
            <person name="Wortman J.R."/>
            <person name="Jiang B."/>
            <person name="Denning D.W."/>
            <person name="Nierman W.C."/>
        </authorList>
    </citation>
    <scope>NUCLEOTIDE SEQUENCE [LARGE SCALE GENOMIC DNA]</scope>
    <source>
        <strain evidence="8">CBS 144.89 / FGSC A1163 / CEA10</strain>
    </source>
</reference>
<evidence type="ECO:0000256" key="2">
    <source>
        <dbReference type="ARBA" id="ARBA00005677"/>
    </source>
</evidence>
<dbReference type="Proteomes" id="UP000001699">
    <property type="component" value="Unassembled WGS sequence"/>
</dbReference>
<keyword evidence="5" id="KW-0687">Ribonucleoprotein</keyword>
<accession>B0XXL2</accession>
<keyword evidence="3" id="KW-0689">Ribosomal protein</keyword>
<gene>
    <name evidence="7" type="ORF">AFUB_037800</name>
</gene>
<dbReference type="AlphaFoldDB" id="B0XXL2"/>
<dbReference type="GO" id="GO:0003735">
    <property type="term" value="F:structural constituent of ribosome"/>
    <property type="evidence" value="ECO:0007669"/>
    <property type="project" value="InterPro"/>
</dbReference>
<proteinExistence type="inferred from homology"/>